<evidence type="ECO:0000313" key="1">
    <source>
        <dbReference type="EMBL" id="GFO45534.1"/>
    </source>
</evidence>
<accession>A0AAV4DMW8</accession>
<dbReference type="EMBL" id="BLXT01008064">
    <property type="protein sequence ID" value="GFO45534.1"/>
    <property type="molecule type" value="Genomic_DNA"/>
</dbReference>
<dbReference type="Gene3D" id="2.10.60.10">
    <property type="entry name" value="CD59"/>
    <property type="match status" value="1"/>
</dbReference>
<dbReference type="AlphaFoldDB" id="A0AAV4DMW8"/>
<organism evidence="1 2">
    <name type="scientific">Plakobranchus ocellatus</name>
    <dbReference type="NCBI Taxonomy" id="259542"/>
    <lineage>
        <taxon>Eukaryota</taxon>
        <taxon>Metazoa</taxon>
        <taxon>Spiralia</taxon>
        <taxon>Lophotrochozoa</taxon>
        <taxon>Mollusca</taxon>
        <taxon>Gastropoda</taxon>
        <taxon>Heterobranchia</taxon>
        <taxon>Euthyneura</taxon>
        <taxon>Panpulmonata</taxon>
        <taxon>Sacoglossa</taxon>
        <taxon>Placobranchoidea</taxon>
        <taxon>Plakobranchidae</taxon>
        <taxon>Plakobranchus</taxon>
    </lineage>
</organism>
<dbReference type="SUPFAM" id="SSF57302">
    <property type="entry name" value="Snake toxin-like"/>
    <property type="match status" value="1"/>
</dbReference>
<reference evidence="1 2" key="1">
    <citation type="journal article" date="2021" name="Elife">
        <title>Chloroplast acquisition without the gene transfer in kleptoplastic sea slugs, Plakobranchus ocellatus.</title>
        <authorList>
            <person name="Maeda T."/>
            <person name="Takahashi S."/>
            <person name="Yoshida T."/>
            <person name="Shimamura S."/>
            <person name="Takaki Y."/>
            <person name="Nagai Y."/>
            <person name="Toyoda A."/>
            <person name="Suzuki Y."/>
            <person name="Arimoto A."/>
            <person name="Ishii H."/>
            <person name="Satoh N."/>
            <person name="Nishiyama T."/>
            <person name="Hasebe M."/>
            <person name="Maruyama T."/>
            <person name="Minagawa J."/>
            <person name="Obokata J."/>
            <person name="Shigenobu S."/>
        </authorList>
    </citation>
    <scope>NUCLEOTIDE SEQUENCE [LARGE SCALE GENOMIC DNA]</scope>
</reference>
<gene>
    <name evidence="1" type="ORF">PoB_007203900</name>
</gene>
<protein>
    <submittedName>
        <fullName evidence="1">Uncharacterized protein</fullName>
    </submittedName>
</protein>
<dbReference type="InterPro" id="IPR045860">
    <property type="entry name" value="Snake_toxin-like_sf"/>
</dbReference>
<sequence length="251" mass="28109">MFGGNQMRNERFYWPGGGNKGSEAEGYDGRSKVCYTSVIDEGFGFQRVVTGCMSKQVCRNNGIMVRRQTGTEKCFDCCDTDLCNGKLCQTAPPSGFRECYGCESVSSPSNCDTSKLCTDDQYCMTEYRYTGAQSGTYRMDCESIAMCEKQEQYAGYFNKRDLGKKSSSSFDHHSSTNQFSSEKSLSANDQQALNISERYIDDPMVICLSCCKYPFCNNHENCVTKDRLLMMVTDMLIGINMTVTMSNQSIG</sequence>
<evidence type="ECO:0000313" key="2">
    <source>
        <dbReference type="Proteomes" id="UP000735302"/>
    </source>
</evidence>
<name>A0AAV4DMW8_9GAST</name>
<dbReference type="Proteomes" id="UP000735302">
    <property type="component" value="Unassembled WGS sequence"/>
</dbReference>
<keyword evidence="2" id="KW-1185">Reference proteome</keyword>
<proteinExistence type="predicted"/>
<comment type="caution">
    <text evidence="1">The sequence shown here is derived from an EMBL/GenBank/DDBJ whole genome shotgun (WGS) entry which is preliminary data.</text>
</comment>
<dbReference type="CDD" id="cd00117">
    <property type="entry name" value="TFP"/>
    <property type="match status" value="1"/>
</dbReference>